<reference evidence="9 10" key="1">
    <citation type="submission" date="2018-03" db="EMBL/GenBank/DDBJ databases">
        <authorList>
            <person name="Fogelqvist J."/>
        </authorList>
    </citation>
    <scope>NUCLEOTIDE SEQUENCE [LARGE SCALE GENOMIC DNA]</scope>
</reference>
<dbReference type="AlphaFoldDB" id="A0A3P3Y6V6"/>
<gene>
    <name evidence="9" type="ORF">PLBR_LOCUS3118</name>
</gene>
<evidence type="ECO:0000313" key="9">
    <source>
        <dbReference type="EMBL" id="SPQ95903.1"/>
    </source>
</evidence>
<dbReference type="PRINTS" id="PR00326">
    <property type="entry name" value="GTP1OBG"/>
</dbReference>
<dbReference type="EMBL" id="OVEO01000005">
    <property type="protein sequence ID" value="SPQ95903.1"/>
    <property type="molecule type" value="Genomic_DNA"/>
</dbReference>
<name>A0A3P3Y6V6_PLABS</name>
<dbReference type="InterPro" id="IPR050755">
    <property type="entry name" value="TRAFAC_YlqF/YawG_RiboMat"/>
</dbReference>
<evidence type="ECO:0000256" key="4">
    <source>
        <dbReference type="ARBA" id="ARBA00023134"/>
    </source>
</evidence>
<feature type="domain" description="CP-type G" evidence="8">
    <location>
        <begin position="242"/>
        <end position="410"/>
    </location>
</feature>
<keyword evidence="4" id="KW-0342">GTP-binding</keyword>
<organism evidence="9 10">
    <name type="scientific">Plasmodiophora brassicae</name>
    <name type="common">Clubroot disease agent</name>
    <dbReference type="NCBI Taxonomy" id="37360"/>
    <lineage>
        <taxon>Eukaryota</taxon>
        <taxon>Sar</taxon>
        <taxon>Rhizaria</taxon>
        <taxon>Endomyxa</taxon>
        <taxon>Phytomyxea</taxon>
        <taxon>Plasmodiophorida</taxon>
        <taxon>Plasmodiophoridae</taxon>
        <taxon>Plasmodiophora</taxon>
    </lineage>
</organism>
<accession>A0A3P3Y6V6</accession>
<sequence>MDAIMPAQMQARCLSADFDRMASSRPDRPPQADTMTSCVLTSRAIADFRTPTDDSTDRMTPQSCTIAQLLFLTEQVNPAGPYLAVWRHRSAVELWSKSAAESAAGSVVTHTGVPMALKKTKSHRQTLKVKHMVDKKAKAHRKRVAKLAKQNPLLAKRRSKDPGIPNLWPFKEDLCRQMLQKKQEADDRETLLREQRRVEKERRRAMIEKATAHAQSSFAEHTAKDANVDDHTAPSSSSNHFYKELRQVAEAADVILIVLDARDPLGCRNIDLEERILSGEMTSSSPIPKRIVLVLNKIDLVPHDVAQGWLDYLRRSRPTVPFSTTEVVTSGGADKLVQLLKNYSRSHGMKTALTVGLIGYPNTGKSSIVNALKRTRAVATGPTPGVTRHLQTVQLDGKISLIDSPGVIFNDDGANALRNALRVETIDDAVGAIASVVDKFPAEQLMQIYGIGRFSNASELLFRIAHKCGKLKKGGVPDLDQAARIVLRDWNTGKIPYYVPAPVDEQSTQVNDVQIVSDWAQPLDIDAIGAGDMALDNEEEQAIGDENEEPEQVSRPTTRAMKKKAKKEARRRKKILPATGVAMKDTSDSEEDFDFNQ</sequence>
<comment type="subcellular location">
    <subcellularLocation>
        <location evidence="1">Nucleus</location>
    </subcellularLocation>
</comment>
<evidence type="ECO:0000256" key="5">
    <source>
        <dbReference type="ARBA" id="ARBA00023242"/>
    </source>
</evidence>
<evidence type="ECO:0000313" key="10">
    <source>
        <dbReference type="Proteomes" id="UP000290189"/>
    </source>
</evidence>
<dbReference type="SUPFAM" id="SSF52540">
    <property type="entry name" value="P-loop containing nucleoside triphosphate hydrolases"/>
    <property type="match status" value="1"/>
</dbReference>
<feature type="compositionally biased region" description="Basic residues" evidence="7">
    <location>
        <begin position="560"/>
        <end position="575"/>
    </location>
</feature>
<keyword evidence="5" id="KW-0539">Nucleus</keyword>
<dbReference type="PANTHER" id="PTHR11089">
    <property type="entry name" value="GTP-BINDING PROTEIN-RELATED"/>
    <property type="match status" value="1"/>
</dbReference>
<dbReference type="Pfam" id="PF01926">
    <property type="entry name" value="MMR_HSR1"/>
    <property type="match status" value="1"/>
</dbReference>
<evidence type="ECO:0000256" key="2">
    <source>
        <dbReference type="ARBA" id="ARBA00022741"/>
    </source>
</evidence>
<feature type="region of interest" description="Disordered" evidence="7">
    <location>
        <begin position="541"/>
        <end position="597"/>
    </location>
</feature>
<keyword evidence="2" id="KW-0547">Nucleotide-binding</keyword>
<dbReference type="Proteomes" id="UP000290189">
    <property type="component" value="Unassembled WGS sequence"/>
</dbReference>
<dbReference type="GO" id="GO:0005730">
    <property type="term" value="C:nucleolus"/>
    <property type="evidence" value="ECO:0007669"/>
    <property type="project" value="TreeGrafter"/>
</dbReference>
<keyword evidence="9" id="KW-0496">Mitochondrion</keyword>
<dbReference type="InterPro" id="IPR006073">
    <property type="entry name" value="GTP-bd"/>
</dbReference>
<evidence type="ECO:0000256" key="6">
    <source>
        <dbReference type="SAM" id="Coils"/>
    </source>
</evidence>
<dbReference type="InterPro" id="IPR014813">
    <property type="entry name" value="Gnl3_N_dom"/>
</dbReference>
<dbReference type="PANTHER" id="PTHR11089:SF30">
    <property type="entry name" value="GUANINE NUCLEOTIDE-BINDING PROTEIN-LIKE 3 HOMOLOG"/>
    <property type="match status" value="1"/>
</dbReference>
<geneLocation type="mitochondrion" evidence="9"/>
<protein>
    <recommendedName>
        <fullName evidence="8">CP-type G domain-containing protein</fullName>
    </recommendedName>
</protein>
<feature type="coiled-coil region" evidence="6">
    <location>
        <begin position="181"/>
        <end position="208"/>
    </location>
</feature>
<dbReference type="GO" id="GO:0005525">
    <property type="term" value="F:GTP binding"/>
    <property type="evidence" value="ECO:0007669"/>
    <property type="project" value="UniProtKB-KW"/>
</dbReference>
<dbReference type="Pfam" id="PF08701">
    <property type="entry name" value="GN3L_Grn1"/>
    <property type="match status" value="1"/>
</dbReference>
<dbReference type="FunFam" id="1.10.1580.10:FF:000002">
    <property type="entry name" value="Guanine nucleotide-binding protein-like 3 (nucleolar)-like"/>
    <property type="match status" value="1"/>
</dbReference>
<keyword evidence="3 6" id="KW-0175">Coiled coil</keyword>
<feature type="compositionally biased region" description="Acidic residues" evidence="7">
    <location>
        <begin position="541"/>
        <end position="551"/>
    </location>
</feature>
<feature type="compositionally biased region" description="Acidic residues" evidence="7">
    <location>
        <begin position="588"/>
        <end position="597"/>
    </location>
</feature>
<dbReference type="Gene3D" id="3.40.50.300">
    <property type="entry name" value="P-loop containing nucleotide triphosphate hydrolases"/>
    <property type="match status" value="1"/>
</dbReference>
<dbReference type="InterPro" id="IPR030378">
    <property type="entry name" value="G_CP_dom"/>
</dbReference>
<evidence type="ECO:0000256" key="1">
    <source>
        <dbReference type="ARBA" id="ARBA00004123"/>
    </source>
</evidence>
<dbReference type="InterPro" id="IPR027417">
    <property type="entry name" value="P-loop_NTPase"/>
</dbReference>
<evidence type="ECO:0000259" key="8">
    <source>
        <dbReference type="PROSITE" id="PS51721"/>
    </source>
</evidence>
<dbReference type="InterPro" id="IPR023179">
    <property type="entry name" value="GTP-bd_ortho_bundle_sf"/>
</dbReference>
<dbReference type="PROSITE" id="PS51721">
    <property type="entry name" value="G_CP"/>
    <property type="match status" value="1"/>
</dbReference>
<evidence type="ECO:0000256" key="3">
    <source>
        <dbReference type="ARBA" id="ARBA00023054"/>
    </source>
</evidence>
<dbReference type="Gene3D" id="1.10.1580.10">
    <property type="match status" value="1"/>
</dbReference>
<evidence type="ECO:0000256" key="7">
    <source>
        <dbReference type="SAM" id="MobiDB-lite"/>
    </source>
</evidence>
<dbReference type="CDD" id="cd04178">
    <property type="entry name" value="Nucleostemin_like"/>
    <property type="match status" value="1"/>
</dbReference>
<proteinExistence type="predicted"/>